<keyword evidence="8" id="KW-0511">Multifunctional enzyme</keyword>
<feature type="compositionally biased region" description="Basic and acidic residues" evidence="9">
    <location>
        <begin position="12"/>
        <end position="24"/>
    </location>
</feature>
<dbReference type="GO" id="GO:0008233">
    <property type="term" value="F:peptidase activity"/>
    <property type="evidence" value="ECO:0007669"/>
    <property type="project" value="UniProtKB-KW"/>
</dbReference>
<dbReference type="FunFam" id="3.10.20.370:FF:000001">
    <property type="entry name" value="Retrovirus-related Pol polyprotein from transposon 17.6-like protein"/>
    <property type="match status" value="1"/>
</dbReference>
<evidence type="ECO:0000256" key="6">
    <source>
        <dbReference type="ARBA" id="ARBA00022801"/>
    </source>
</evidence>
<evidence type="ECO:0000259" key="10">
    <source>
        <dbReference type="PROSITE" id="PS00028"/>
    </source>
</evidence>
<dbReference type="PANTHER" id="PTHR37984">
    <property type="entry name" value="PROTEIN CBG26694"/>
    <property type="match status" value="1"/>
</dbReference>
<keyword evidence="4" id="KW-0540">Nuclease</keyword>
<dbReference type="GO" id="GO:0003676">
    <property type="term" value="F:nucleic acid binding"/>
    <property type="evidence" value="ECO:0007669"/>
    <property type="project" value="InterPro"/>
</dbReference>
<reference evidence="11 12" key="1">
    <citation type="submission" date="2020-06" db="EMBL/GenBank/DDBJ databases">
        <authorList>
            <person name="Li R."/>
            <person name="Bekaert M."/>
        </authorList>
    </citation>
    <scope>NUCLEOTIDE SEQUENCE [LARGE SCALE GENOMIC DNA]</scope>
    <source>
        <strain evidence="12">wild</strain>
    </source>
</reference>
<dbReference type="PANTHER" id="PTHR37984:SF5">
    <property type="entry name" value="PROTEIN NYNRIN-LIKE"/>
    <property type="match status" value="1"/>
</dbReference>
<dbReference type="Pfam" id="PF00078">
    <property type="entry name" value="RVT_1"/>
    <property type="match status" value="1"/>
</dbReference>
<proteinExistence type="predicted"/>
<keyword evidence="1" id="KW-0645">Protease</keyword>
<dbReference type="SUPFAM" id="SSF53098">
    <property type="entry name" value="Ribonuclease H-like"/>
    <property type="match status" value="1"/>
</dbReference>
<evidence type="ECO:0000256" key="4">
    <source>
        <dbReference type="ARBA" id="ARBA00022722"/>
    </source>
</evidence>
<dbReference type="GO" id="GO:0003964">
    <property type="term" value="F:RNA-directed DNA polymerase activity"/>
    <property type="evidence" value="ECO:0007669"/>
    <property type="project" value="UniProtKB-KW"/>
</dbReference>
<feature type="region of interest" description="Disordered" evidence="9">
    <location>
        <begin position="1"/>
        <end position="26"/>
    </location>
</feature>
<dbReference type="OrthoDB" id="10051637at2759"/>
<dbReference type="Gene3D" id="3.10.20.370">
    <property type="match status" value="1"/>
</dbReference>
<dbReference type="InterPro" id="IPR043502">
    <property type="entry name" value="DNA/RNA_pol_sf"/>
</dbReference>
<keyword evidence="6" id="KW-0378">Hydrolase</keyword>
<dbReference type="Pfam" id="PF17919">
    <property type="entry name" value="RT_RNaseH_2"/>
    <property type="match status" value="1"/>
</dbReference>
<keyword evidence="3" id="KW-0548">Nucleotidyltransferase</keyword>
<dbReference type="InterPro" id="IPR054465">
    <property type="entry name" value="Integrase_p58-like_C"/>
</dbReference>
<evidence type="ECO:0000256" key="7">
    <source>
        <dbReference type="ARBA" id="ARBA00022918"/>
    </source>
</evidence>
<dbReference type="GO" id="GO:0004519">
    <property type="term" value="F:endonuclease activity"/>
    <property type="evidence" value="ECO:0007669"/>
    <property type="project" value="UniProtKB-KW"/>
</dbReference>
<dbReference type="CDD" id="cd00303">
    <property type="entry name" value="retropepsin_like"/>
    <property type="match status" value="1"/>
</dbReference>
<dbReference type="InterPro" id="IPR036397">
    <property type="entry name" value="RNaseH_sf"/>
</dbReference>
<organism evidence="11 12">
    <name type="scientific">Mytilus coruscus</name>
    <name type="common">Sea mussel</name>
    <dbReference type="NCBI Taxonomy" id="42192"/>
    <lineage>
        <taxon>Eukaryota</taxon>
        <taxon>Metazoa</taxon>
        <taxon>Spiralia</taxon>
        <taxon>Lophotrochozoa</taxon>
        <taxon>Mollusca</taxon>
        <taxon>Bivalvia</taxon>
        <taxon>Autobranchia</taxon>
        <taxon>Pteriomorphia</taxon>
        <taxon>Mytilida</taxon>
        <taxon>Mytiloidea</taxon>
        <taxon>Mytilidae</taxon>
        <taxon>Mytilinae</taxon>
        <taxon>Mytilus</taxon>
    </lineage>
</organism>
<keyword evidence="7" id="KW-0695">RNA-directed DNA polymerase</keyword>
<dbReference type="Pfam" id="PF22938">
    <property type="entry name" value="Integrase_p58_C"/>
    <property type="match status" value="1"/>
</dbReference>
<dbReference type="SUPFAM" id="SSF56672">
    <property type="entry name" value="DNA/RNA polymerases"/>
    <property type="match status" value="1"/>
</dbReference>
<feature type="compositionally biased region" description="Acidic residues" evidence="9">
    <location>
        <begin position="1"/>
        <end position="11"/>
    </location>
</feature>
<keyword evidence="12" id="KW-1185">Reference proteome</keyword>
<protein>
    <submittedName>
        <fullName evidence="11">Transposon Ty3-I Gag-Pol polyprotein,Transposon Ty3-G Gag-Pol polyprotein</fullName>
    </submittedName>
</protein>
<dbReference type="EMBL" id="CACVKT020008299">
    <property type="protein sequence ID" value="CAC5413975.1"/>
    <property type="molecule type" value="Genomic_DNA"/>
</dbReference>
<gene>
    <name evidence="11" type="ORF">MCOR_46828</name>
</gene>
<keyword evidence="5" id="KW-0255">Endonuclease</keyword>
<dbReference type="CDD" id="cd01647">
    <property type="entry name" value="RT_LTR"/>
    <property type="match status" value="1"/>
</dbReference>
<evidence type="ECO:0000313" key="12">
    <source>
        <dbReference type="Proteomes" id="UP000507470"/>
    </source>
</evidence>
<dbReference type="Gene3D" id="1.10.340.70">
    <property type="match status" value="1"/>
</dbReference>
<sequence>MSDESDSEIEFNMDKRETVEKNNEDSALNIAKQGQGDIESEFNNNVRDDITRQRNTVEMERSFEGDPGVSYFENNNGHERKWRNAPRFCREQLPIAGHTATIRPDAYSGSDDWEEYFSHFQDCAELGRWSMEDRVLTLAASLKGPARTFYMSLPTHERRTYSILVRRLEERFGSARQQNRWLSRFEMRKRNSGETVAALGDDLRQMVQKAYCNLDSMAQEVLALNQLYKSIPLEMKCRCTKYNYGNSSGKRPSVDSIGRKLTVTEGPRDILNNFKDVGKEIQTQIVNSRIGQIGGPGNITDNGFYMQGSIYGQTSTFLVDNGSTVTLLSQNLFGKIDKTMCPSLQETNIVLNDVNGKNINTYGVTKMSIRVGKTSYENNVLICDIALDAILGQDFLLKFVNKIDYKKMTLHTDEDVIQCWIGGKSNMICRVFASEGISLPANCYKWVDIQFPSAKVYDEPVYIESLYETVIEKNICVLSGIVQPQSDKLSVLVVNFNNEDIDLYPNTRLGTCESCSKRFSDTDARCARVAVNDHENSPSQLPEYLKDMWERSSKHLTTDESEKVAALFVKFQNVFSKTSEDIGQTENVQHRIDTGNAQPIKQMPRRLPLGKREIERQEVHKMLERGIIEPSQSCWSSPIVLVTKKSDNSVRFCVDYRKIKQCTVKDAYPLPRVDECLDSLNGNSWFNIMDLSAGFWQIPMAPEDKHKTAFTTGVGLYQFLVMPFGLVNSPSTLERVLEDILRGIQWVECLLYMDDIIVPARPLHKVCEKGVKFIWDETCDEAFKTLKKALTSSPILSYPMPNKPFILDTDASNKALGGVLSQEQDGAEKVIAYMSKSLNKHEQLYCVTRKELLAVVTALRHFHVYLYGQQVLLRTDNAAVSWMSNLKQPTGQMARWLQELCLYNLTVKHRAGTKHRNADALSRKPCKVCMRQEVIDDCSNDECEELKYKIKFQDEKDDETKIVQTPIEEDGTQQIRIITRSQSSKRNDQVKISDCILDGWDTTEIRQLQLEDPVIGYILAAKEADSSRPQWNEISHLSSLVKTLWRQWDRLVIHIGMLYRNWTDEQNEVNMLQLLLPATKHIEVLSYLHGTPTGGHLGVEKTLDKVRQTFYWPNMKESVQKYCTECDLCTSRKHSKENPAPMGTYIVGEPIEKIAIDILGPLPLTDRHNKYLLIVHDCFTKWVEAYPMPNQEAVTVTTTLKQKLWDAFFPQILMAYRSSIHSSTGKTPNKMVFGREVTLPLQAVIPTPCRETDLQDVNEYVDLLQKRFQIAHEEARKSLKKSNSYQKKHYDLRAKKRSLHDGQAVWVYEPTRKVGICHKLTSKWKGPYIVTKKIDDVNYIVKRYPKKPGKVFHINRLIEYKGNNIPKWFKVTQESVSNSIKYRITEKYKLELCWLCPEKFTSRRELKNHLSTSFHDVLRVTCPFCYEEETTCRRVVDLKKHVERNHQDRLRKLSQYFFSENNGFWLANKPDDYRKIINPSRRESTEAKEARLEILQLLTINKTVKRKDEWYEGWRKHKEESKSKKTEIESEFIPSYSPERPLQVEIININLAIGNIHIDIQYGTDFCRVKLTHNTLKDPKVRESLCRKMGTLRNDQSSMVQDLKEEALHPSEELMKVQLFSKGTSILSCYFQKFFRLRHPLTISTTPTSSLTSVPTLQPTSSLTSIPVLTSVPASTSPSVLNSTPSLTAVPAFNPTLSLTSLPAPTSVPALTSTSVLNIASSSTSTSATTSVSITSSSSSSFQSFAAISASNSTSLSSMVEDISDEDEFSTSMKSRAKLILTMGCMPVFPPSRRDWSGNFVKLNEHITWPPENHKALTPDQKLLVTEHTAMQLELKKNPNTIPHRSFLLEKYNFLILLGTKMHPPHRKDQHITKSRYYNHEVLKQIALGEMDDDKFLQMMERCFLQRDRSVDDIIKQCKYIPLRLKNTV</sequence>
<feature type="domain" description="C2H2-type" evidence="10">
    <location>
        <begin position="1393"/>
        <end position="1415"/>
    </location>
</feature>
<evidence type="ECO:0000256" key="9">
    <source>
        <dbReference type="SAM" id="MobiDB-lite"/>
    </source>
</evidence>
<dbReference type="Gene3D" id="3.30.70.270">
    <property type="match status" value="1"/>
</dbReference>
<evidence type="ECO:0000256" key="5">
    <source>
        <dbReference type="ARBA" id="ARBA00022759"/>
    </source>
</evidence>
<dbReference type="InterPro" id="IPR012337">
    <property type="entry name" value="RNaseH-like_sf"/>
</dbReference>
<dbReference type="PROSITE" id="PS00028">
    <property type="entry name" value="ZINC_FINGER_C2H2_1"/>
    <property type="match status" value="1"/>
</dbReference>
<evidence type="ECO:0000256" key="1">
    <source>
        <dbReference type="ARBA" id="ARBA00022670"/>
    </source>
</evidence>
<dbReference type="SUPFAM" id="SSF50630">
    <property type="entry name" value="Acid proteases"/>
    <property type="match status" value="1"/>
</dbReference>
<dbReference type="InterPro" id="IPR000477">
    <property type="entry name" value="RT_dom"/>
</dbReference>
<dbReference type="Proteomes" id="UP000507470">
    <property type="component" value="Unassembled WGS sequence"/>
</dbReference>
<dbReference type="Gene3D" id="3.10.10.10">
    <property type="entry name" value="HIV Type 1 Reverse Transcriptase, subunit A, domain 1"/>
    <property type="match status" value="1"/>
</dbReference>
<evidence type="ECO:0000256" key="3">
    <source>
        <dbReference type="ARBA" id="ARBA00022695"/>
    </source>
</evidence>
<dbReference type="InterPro" id="IPR050951">
    <property type="entry name" value="Retrovirus_Pol_polyprotein"/>
</dbReference>
<evidence type="ECO:0000313" key="11">
    <source>
        <dbReference type="EMBL" id="CAC5413975.1"/>
    </source>
</evidence>
<keyword evidence="2" id="KW-0808">Transferase</keyword>
<dbReference type="InterPro" id="IPR043128">
    <property type="entry name" value="Rev_trsase/Diguanyl_cyclase"/>
</dbReference>
<dbReference type="InterPro" id="IPR041577">
    <property type="entry name" value="RT_RNaseH_2"/>
</dbReference>
<dbReference type="GO" id="GO:0006508">
    <property type="term" value="P:proteolysis"/>
    <property type="evidence" value="ECO:0007669"/>
    <property type="project" value="UniProtKB-KW"/>
</dbReference>
<dbReference type="CDD" id="cd09274">
    <property type="entry name" value="RNase_HI_RT_Ty3"/>
    <property type="match status" value="1"/>
</dbReference>
<dbReference type="FunFam" id="3.10.10.10:FF:000007">
    <property type="entry name" value="Retrovirus-related Pol polyprotein from transposon 17.6-like Protein"/>
    <property type="match status" value="1"/>
</dbReference>
<dbReference type="FunFam" id="1.10.340.70:FF:000001">
    <property type="entry name" value="Retrovirus-related Pol polyprotein from transposon gypsy-like Protein"/>
    <property type="match status" value="1"/>
</dbReference>
<dbReference type="Gene3D" id="2.40.70.10">
    <property type="entry name" value="Acid Proteases"/>
    <property type="match status" value="1"/>
</dbReference>
<dbReference type="Gene3D" id="3.30.420.10">
    <property type="entry name" value="Ribonuclease H-like superfamily/Ribonuclease H"/>
    <property type="match status" value="2"/>
</dbReference>
<dbReference type="InterPro" id="IPR021109">
    <property type="entry name" value="Peptidase_aspartic_dom_sf"/>
</dbReference>
<name>A0A6J8E391_MYTCO</name>
<dbReference type="InterPro" id="IPR013087">
    <property type="entry name" value="Znf_C2H2_type"/>
</dbReference>
<accession>A0A6J8E391</accession>
<dbReference type="Pfam" id="PF17921">
    <property type="entry name" value="Integrase_H2C2"/>
    <property type="match status" value="1"/>
</dbReference>
<dbReference type="InterPro" id="IPR041588">
    <property type="entry name" value="Integrase_H2C2"/>
</dbReference>
<evidence type="ECO:0000256" key="8">
    <source>
        <dbReference type="ARBA" id="ARBA00023268"/>
    </source>
</evidence>
<evidence type="ECO:0000256" key="2">
    <source>
        <dbReference type="ARBA" id="ARBA00022679"/>
    </source>
</evidence>